<evidence type="ECO:0000256" key="1">
    <source>
        <dbReference type="SAM" id="MobiDB-lite"/>
    </source>
</evidence>
<feature type="compositionally biased region" description="Basic residues" evidence="1">
    <location>
        <begin position="1"/>
        <end position="10"/>
    </location>
</feature>
<feature type="region of interest" description="Disordered" evidence="1">
    <location>
        <begin position="1"/>
        <end position="48"/>
    </location>
</feature>
<protein>
    <submittedName>
        <fullName evidence="2">Uncharacterized protein</fullName>
    </submittedName>
</protein>
<name>A0AAV7LE00_PLEWA</name>
<comment type="caution">
    <text evidence="2">The sequence shown here is derived from an EMBL/GenBank/DDBJ whole genome shotgun (WGS) entry which is preliminary data.</text>
</comment>
<proteinExistence type="predicted"/>
<reference evidence="2" key="1">
    <citation type="journal article" date="2022" name="bioRxiv">
        <title>Sequencing and chromosome-scale assembly of the giantPleurodeles waltlgenome.</title>
        <authorList>
            <person name="Brown T."/>
            <person name="Elewa A."/>
            <person name="Iarovenko S."/>
            <person name="Subramanian E."/>
            <person name="Araus A.J."/>
            <person name="Petzold A."/>
            <person name="Susuki M."/>
            <person name="Suzuki K.-i.T."/>
            <person name="Hayashi T."/>
            <person name="Toyoda A."/>
            <person name="Oliveira C."/>
            <person name="Osipova E."/>
            <person name="Leigh N.D."/>
            <person name="Simon A."/>
            <person name="Yun M.H."/>
        </authorList>
    </citation>
    <scope>NUCLEOTIDE SEQUENCE</scope>
    <source>
        <strain evidence="2">20211129_DDA</strain>
        <tissue evidence="2">Liver</tissue>
    </source>
</reference>
<accession>A0AAV7LE00</accession>
<gene>
    <name evidence="2" type="ORF">NDU88_002991</name>
</gene>
<feature type="compositionally biased region" description="Polar residues" evidence="1">
    <location>
        <begin position="25"/>
        <end position="34"/>
    </location>
</feature>
<organism evidence="2 3">
    <name type="scientific">Pleurodeles waltl</name>
    <name type="common">Iberian ribbed newt</name>
    <dbReference type="NCBI Taxonomy" id="8319"/>
    <lineage>
        <taxon>Eukaryota</taxon>
        <taxon>Metazoa</taxon>
        <taxon>Chordata</taxon>
        <taxon>Craniata</taxon>
        <taxon>Vertebrata</taxon>
        <taxon>Euteleostomi</taxon>
        <taxon>Amphibia</taxon>
        <taxon>Batrachia</taxon>
        <taxon>Caudata</taxon>
        <taxon>Salamandroidea</taxon>
        <taxon>Salamandridae</taxon>
        <taxon>Pleurodelinae</taxon>
        <taxon>Pleurodeles</taxon>
    </lineage>
</organism>
<evidence type="ECO:0000313" key="3">
    <source>
        <dbReference type="Proteomes" id="UP001066276"/>
    </source>
</evidence>
<dbReference type="EMBL" id="JANPWB010000015">
    <property type="protein sequence ID" value="KAJ1089847.1"/>
    <property type="molecule type" value="Genomic_DNA"/>
</dbReference>
<sequence>MVDRKMRKKPVTATQLEKRRHKRLTTNSRMLKSPETSDPKRRQGPWGPRLEVHSCVFFFYSRWSVGVKIRSKEELRSRTECCWTSRSGKQGRTWCAAVRPRAEHLPEPPRSIDGSLSPLGC</sequence>
<keyword evidence="3" id="KW-1185">Reference proteome</keyword>
<dbReference type="AlphaFoldDB" id="A0AAV7LE00"/>
<dbReference type="Proteomes" id="UP001066276">
    <property type="component" value="Chromosome 11"/>
</dbReference>
<evidence type="ECO:0000313" key="2">
    <source>
        <dbReference type="EMBL" id="KAJ1089847.1"/>
    </source>
</evidence>